<sequence>MSAEDNKLEKFATATSVDDASAVERGIRPLVPILPETIVEQVDEEVLEHTDASVIITPEENKRLLRIIDRRVLPVMVVTYFLQSLDKGILSLASIMGIQEDWKLKGQQYSWLTTCVYLAILVAEYPQNRALQVLPINRWLGFCIISWGAVTACSAAIHNFTGAVIARSLLGVFECVCQPAFLLLASIWYKKEEQARTISLFYCMNGLQTAVGGLLAYGFYHFHSSIITSYQLMFMLLGIITVFWGAYVIWLLPVSPMKARGLSKEDKIKIVERVRANQTGLQNKKFKTSHLVEALYDPQTWAFFLIQVLNTMPVGGLGAFTNIIIKTNLGFSVLQTDLLNIAQGGINVFVMLSAAWLSKRTGQTLIIAAFYVIPSIISAVVFLTVPNDKAHSGGLLTAFLLTIFYNGVSPLSFSLLTRNVGGQTKRSVAVAINFIGWAVGNAAGPQLFRSNDAPHYRKAFSGQLACYAGILLTFFSLRVYYMDQNRRRRRACNALKGRELDAPDEVDLSHAFDDLTDKQNINFRYSY</sequence>
<dbReference type="Proteomes" id="UP000245626">
    <property type="component" value="Unassembled WGS sequence"/>
</dbReference>
<organism evidence="1 2">
    <name type="scientific">Violaceomyces palustris</name>
    <dbReference type="NCBI Taxonomy" id="1673888"/>
    <lineage>
        <taxon>Eukaryota</taxon>
        <taxon>Fungi</taxon>
        <taxon>Dikarya</taxon>
        <taxon>Basidiomycota</taxon>
        <taxon>Ustilaginomycotina</taxon>
        <taxon>Ustilaginomycetes</taxon>
        <taxon>Violaceomycetales</taxon>
        <taxon>Violaceomycetaceae</taxon>
        <taxon>Violaceomyces</taxon>
    </lineage>
</organism>
<evidence type="ECO:0000313" key="1">
    <source>
        <dbReference type="EMBL" id="PWN48501.1"/>
    </source>
</evidence>
<name>A0ACD0NRS2_9BASI</name>
<gene>
    <name evidence="1" type="ORF">IE53DRAFT_192912</name>
</gene>
<dbReference type="EMBL" id="KZ820191">
    <property type="protein sequence ID" value="PWN48501.1"/>
    <property type="molecule type" value="Genomic_DNA"/>
</dbReference>
<accession>A0ACD0NRS2</accession>
<evidence type="ECO:0000313" key="2">
    <source>
        <dbReference type="Proteomes" id="UP000245626"/>
    </source>
</evidence>
<protein>
    <submittedName>
        <fullName evidence="1">MFS general substrate transporter</fullName>
    </submittedName>
</protein>
<keyword evidence="2" id="KW-1185">Reference proteome</keyword>
<reference evidence="1 2" key="1">
    <citation type="journal article" date="2018" name="Mol. Biol. Evol.">
        <title>Broad Genomic Sampling Reveals a Smut Pathogenic Ancestry of the Fungal Clade Ustilaginomycotina.</title>
        <authorList>
            <person name="Kijpornyongpan T."/>
            <person name="Mondo S.J."/>
            <person name="Barry K."/>
            <person name="Sandor L."/>
            <person name="Lee J."/>
            <person name="Lipzen A."/>
            <person name="Pangilinan J."/>
            <person name="LaButti K."/>
            <person name="Hainaut M."/>
            <person name="Henrissat B."/>
            <person name="Grigoriev I.V."/>
            <person name="Spatafora J.W."/>
            <person name="Aime M.C."/>
        </authorList>
    </citation>
    <scope>NUCLEOTIDE SEQUENCE [LARGE SCALE GENOMIC DNA]</scope>
    <source>
        <strain evidence="1 2">SA 807</strain>
    </source>
</reference>
<proteinExistence type="predicted"/>